<keyword evidence="2 6" id="KW-0032">Aminotransferase</keyword>
<feature type="domain" description="Aminotransferase class I/classII large" evidence="5">
    <location>
        <begin position="68"/>
        <end position="396"/>
    </location>
</feature>
<dbReference type="InterPro" id="IPR015421">
    <property type="entry name" value="PyrdxlP-dep_Trfase_major"/>
</dbReference>
<dbReference type="RefSeq" id="WP_282539732.1">
    <property type="nucleotide sequence ID" value="NZ_JASCIS010000066.1"/>
</dbReference>
<evidence type="ECO:0000256" key="1">
    <source>
        <dbReference type="ARBA" id="ARBA00001933"/>
    </source>
</evidence>
<evidence type="ECO:0000256" key="2">
    <source>
        <dbReference type="ARBA" id="ARBA00022576"/>
    </source>
</evidence>
<dbReference type="InterPro" id="IPR015424">
    <property type="entry name" value="PyrdxlP-dep_Trfase"/>
</dbReference>
<gene>
    <name evidence="6" type="ORF">QIT00_36085</name>
</gene>
<dbReference type="InterPro" id="IPR050859">
    <property type="entry name" value="Class-I_PLP-dep_aminotransf"/>
</dbReference>
<keyword evidence="3" id="KW-0808">Transferase</keyword>
<comment type="cofactor">
    <cofactor evidence="1">
        <name>pyridoxal 5'-phosphate</name>
        <dbReference type="ChEBI" id="CHEBI:597326"/>
    </cofactor>
</comment>
<comment type="caution">
    <text evidence="6">The sequence shown here is derived from an EMBL/GenBank/DDBJ whole genome shotgun (WGS) entry which is preliminary data.</text>
</comment>
<keyword evidence="7" id="KW-1185">Reference proteome</keyword>
<dbReference type="EMBL" id="JASCIS010000066">
    <property type="protein sequence ID" value="MDI3423902.1"/>
    <property type="molecule type" value="Genomic_DNA"/>
</dbReference>
<dbReference type="CDD" id="cd00609">
    <property type="entry name" value="AAT_like"/>
    <property type="match status" value="1"/>
</dbReference>
<accession>A0ABT6T7M6</accession>
<evidence type="ECO:0000256" key="3">
    <source>
        <dbReference type="ARBA" id="ARBA00022679"/>
    </source>
</evidence>
<name>A0ABT6T7M6_9ACTN</name>
<reference evidence="6 7" key="1">
    <citation type="submission" date="2023-05" db="EMBL/GenBank/DDBJ databases">
        <title>Draft genome sequence of Streptomyces sp. B-S-A12 isolated from a cave soil in Thailand.</title>
        <authorList>
            <person name="Chamroensaksri N."/>
            <person name="Muangham S."/>
        </authorList>
    </citation>
    <scope>NUCLEOTIDE SEQUENCE [LARGE SCALE GENOMIC DNA]</scope>
    <source>
        <strain evidence="6 7">B-S-A12</strain>
    </source>
</reference>
<evidence type="ECO:0000259" key="5">
    <source>
        <dbReference type="Pfam" id="PF00155"/>
    </source>
</evidence>
<keyword evidence="4" id="KW-0663">Pyridoxal phosphate</keyword>
<dbReference type="PANTHER" id="PTHR42790">
    <property type="entry name" value="AMINOTRANSFERASE"/>
    <property type="match status" value="1"/>
</dbReference>
<organism evidence="6 7">
    <name type="scientific">Streptomyces luteolus</name>
    <dbReference type="NCBI Taxonomy" id="3043615"/>
    <lineage>
        <taxon>Bacteria</taxon>
        <taxon>Bacillati</taxon>
        <taxon>Actinomycetota</taxon>
        <taxon>Actinomycetes</taxon>
        <taxon>Kitasatosporales</taxon>
        <taxon>Streptomycetaceae</taxon>
        <taxon>Streptomyces</taxon>
    </lineage>
</organism>
<dbReference type="InterPro" id="IPR004839">
    <property type="entry name" value="Aminotransferase_I/II_large"/>
</dbReference>
<sequence length="402" mass="42712">MTVTEAALTTAPPPPLAARATAVGGSPVRDILAVTARPEVINFAGGLPAPGLFDREGIAAAYRAVLDELPERALQYSTTEGEPALRTALAARTTARGLATEADELIVTTGSQQALSLLATALIEPGDTVLVENPCYLAALQVFAFAGARVVPVPCDASGIDPSALDALVARERPKLLYTVPTFQNPTGRTLPADRRAAVAEVAARRGLWLIEDDPYGELRFDGERVPWIASYPGAEDRTVLLGSFSKVMAPGMRLGWLRAPAALRRACAVAKQAADLHTPTVNQLAAARYVADRDLDAHVARVAAVYGERRDAMLAGLADALPAGSTWNRPEGGMFLWARLPDGYDATALLPEVVRHDVAYVPGAPFHATAPDPSTLRLCFVTQTPDEIAEGLRRLRRGFNS</sequence>
<dbReference type="Gene3D" id="3.40.640.10">
    <property type="entry name" value="Type I PLP-dependent aspartate aminotransferase-like (Major domain)"/>
    <property type="match status" value="1"/>
</dbReference>
<dbReference type="GO" id="GO:0008483">
    <property type="term" value="F:transaminase activity"/>
    <property type="evidence" value="ECO:0007669"/>
    <property type="project" value="UniProtKB-KW"/>
</dbReference>
<dbReference type="Proteomes" id="UP001237105">
    <property type="component" value="Unassembled WGS sequence"/>
</dbReference>
<dbReference type="SUPFAM" id="SSF53383">
    <property type="entry name" value="PLP-dependent transferases"/>
    <property type="match status" value="1"/>
</dbReference>
<evidence type="ECO:0000256" key="4">
    <source>
        <dbReference type="ARBA" id="ARBA00022898"/>
    </source>
</evidence>
<evidence type="ECO:0000313" key="6">
    <source>
        <dbReference type="EMBL" id="MDI3423902.1"/>
    </source>
</evidence>
<dbReference type="InterPro" id="IPR015422">
    <property type="entry name" value="PyrdxlP-dep_Trfase_small"/>
</dbReference>
<protein>
    <submittedName>
        <fullName evidence="6">PLP-dependent aminotransferase family protein</fullName>
    </submittedName>
</protein>
<dbReference type="PANTHER" id="PTHR42790:SF19">
    <property type="entry name" value="KYNURENINE_ALPHA-AMINOADIPATE AMINOTRANSFERASE, MITOCHONDRIAL"/>
    <property type="match status" value="1"/>
</dbReference>
<dbReference type="Pfam" id="PF00155">
    <property type="entry name" value="Aminotran_1_2"/>
    <property type="match status" value="1"/>
</dbReference>
<evidence type="ECO:0000313" key="7">
    <source>
        <dbReference type="Proteomes" id="UP001237105"/>
    </source>
</evidence>
<proteinExistence type="predicted"/>
<dbReference type="Gene3D" id="3.90.1150.10">
    <property type="entry name" value="Aspartate Aminotransferase, domain 1"/>
    <property type="match status" value="1"/>
</dbReference>